<dbReference type="NCBIfam" id="TIGR02937">
    <property type="entry name" value="sigma70-ECF"/>
    <property type="match status" value="1"/>
</dbReference>
<feature type="domain" description="RNA polymerase sigma factor 70 region 4 type 2" evidence="1">
    <location>
        <begin position="205"/>
        <end position="257"/>
    </location>
</feature>
<dbReference type="GO" id="GO:0016987">
    <property type="term" value="F:sigma factor activity"/>
    <property type="evidence" value="ECO:0007669"/>
    <property type="project" value="InterPro"/>
</dbReference>
<keyword evidence="2" id="KW-0804">Transcription</keyword>
<gene>
    <name evidence="2" type="ORF">MYMAC_002699</name>
</gene>
<dbReference type="EMBL" id="CP022203">
    <property type="protein sequence ID" value="ATB47092.1"/>
    <property type="molecule type" value="Genomic_DNA"/>
</dbReference>
<dbReference type="NCBIfam" id="TIGR03001">
    <property type="entry name" value="Sig-70_gmx1"/>
    <property type="match status" value="1"/>
</dbReference>
<dbReference type="InterPro" id="IPR011745">
    <property type="entry name" value="RNA_pol_sigma70_MYXXA"/>
</dbReference>
<name>A0A250JUD8_9BACT</name>
<dbReference type="Gene3D" id="1.10.10.10">
    <property type="entry name" value="Winged helix-like DNA-binding domain superfamily/Winged helix DNA-binding domain"/>
    <property type="match status" value="1"/>
</dbReference>
<dbReference type="InterPro" id="IPR013324">
    <property type="entry name" value="RNA_pol_sigma_r3/r4-like"/>
</dbReference>
<dbReference type="OrthoDB" id="5525258at2"/>
<dbReference type="GO" id="GO:0003677">
    <property type="term" value="F:DNA binding"/>
    <property type="evidence" value="ECO:0007669"/>
    <property type="project" value="InterPro"/>
</dbReference>
<dbReference type="InterPro" id="IPR036388">
    <property type="entry name" value="WH-like_DNA-bd_sf"/>
</dbReference>
<organism evidence="2 3">
    <name type="scientific">Corallococcus macrosporus DSM 14697</name>
    <dbReference type="NCBI Taxonomy" id="1189310"/>
    <lineage>
        <taxon>Bacteria</taxon>
        <taxon>Pseudomonadati</taxon>
        <taxon>Myxococcota</taxon>
        <taxon>Myxococcia</taxon>
        <taxon>Myxococcales</taxon>
        <taxon>Cystobacterineae</taxon>
        <taxon>Myxococcaceae</taxon>
        <taxon>Corallococcus</taxon>
    </lineage>
</organism>
<dbReference type="InterPro" id="IPR013249">
    <property type="entry name" value="RNA_pol_sigma70_r4_t2"/>
</dbReference>
<reference evidence="2 3" key="1">
    <citation type="submission" date="2017-06" db="EMBL/GenBank/DDBJ databases">
        <title>Sequencing and comparative analysis of myxobacterial genomes.</title>
        <authorList>
            <person name="Rupp O."/>
            <person name="Goesmann A."/>
            <person name="Sogaard-Andersen L."/>
        </authorList>
    </citation>
    <scope>NUCLEOTIDE SEQUENCE [LARGE SCALE GENOMIC DNA]</scope>
    <source>
        <strain evidence="2 3">DSM 14697</strain>
    </source>
</reference>
<dbReference type="Pfam" id="PF08281">
    <property type="entry name" value="Sigma70_r4_2"/>
    <property type="match status" value="1"/>
</dbReference>
<evidence type="ECO:0000259" key="1">
    <source>
        <dbReference type="Pfam" id="PF08281"/>
    </source>
</evidence>
<sequence>MSPAPGTLTALLLAGAPEPLHAALRSTPAVESLLTDLVARGRAAWPTVAVSPEALLHHVGRHLREQGCPLDALRQLHAEDVHLACACARGEPHALALFEKHVLQKAAARLSRHSAAQVDEVLQVTRQRLLLGAHGGAPKIAEYSGRGSLGGWVRIVASRIGGELLARAGRHEQASTPPEALEHLLSRDDPERNVLQAHSRRALSESLQVALEALSERERALLRLHHLHGLTMDRIATLYAEPRSSVARHVAQARERLLKRTQRELAARLKLDGREVESLLGLVVSRLDLSLHRLMG</sequence>
<dbReference type="GO" id="GO:0006352">
    <property type="term" value="P:DNA-templated transcription initiation"/>
    <property type="evidence" value="ECO:0007669"/>
    <property type="project" value="InterPro"/>
</dbReference>
<dbReference type="RefSeq" id="WP_095958387.1">
    <property type="nucleotide sequence ID" value="NZ_CP022203.1"/>
</dbReference>
<accession>A0A250JUD8</accession>
<evidence type="ECO:0000313" key="2">
    <source>
        <dbReference type="EMBL" id="ATB47092.1"/>
    </source>
</evidence>
<dbReference type="Proteomes" id="UP000217343">
    <property type="component" value="Chromosome"/>
</dbReference>
<dbReference type="GO" id="GO:0000428">
    <property type="term" value="C:DNA-directed RNA polymerase complex"/>
    <property type="evidence" value="ECO:0007669"/>
    <property type="project" value="UniProtKB-KW"/>
</dbReference>
<keyword evidence="3" id="KW-1185">Reference proteome</keyword>
<dbReference type="KEGG" id="mmas:MYMAC_002699"/>
<dbReference type="AlphaFoldDB" id="A0A250JUD8"/>
<keyword evidence="2" id="KW-0240">DNA-directed RNA polymerase</keyword>
<dbReference type="SUPFAM" id="SSF88659">
    <property type="entry name" value="Sigma3 and sigma4 domains of RNA polymerase sigma factors"/>
    <property type="match status" value="1"/>
</dbReference>
<protein>
    <submittedName>
        <fullName evidence="2">DNA-directed RNA polymerase sigma-70 factor</fullName>
    </submittedName>
</protein>
<dbReference type="InterPro" id="IPR014284">
    <property type="entry name" value="RNA_pol_sigma-70_dom"/>
</dbReference>
<proteinExistence type="predicted"/>
<evidence type="ECO:0000313" key="3">
    <source>
        <dbReference type="Proteomes" id="UP000217343"/>
    </source>
</evidence>